<evidence type="ECO:0000256" key="5">
    <source>
        <dbReference type="ARBA" id="ARBA00023136"/>
    </source>
</evidence>
<comment type="subcellular location">
    <subcellularLocation>
        <location evidence="1">Cell membrane</location>
        <topology evidence="1">Multi-pass membrane protein</topology>
    </subcellularLocation>
</comment>
<dbReference type="GO" id="GO:0022857">
    <property type="term" value="F:transmembrane transporter activity"/>
    <property type="evidence" value="ECO:0007669"/>
    <property type="project" value="TreeGrafter"/>
</dbReference>
<feature type="domain" description="ABC3 transporter permease C-terminal" evidence="7">
    <location>
        <begin position="275"/>
        <end position="389"/>
    </location>
</feature>
<evidence type="ECO:0000256" key="4">
    <source>
        <dbReference type="ARBA" id="ARBA00022989"/>
    </source>
</evidence>
<evidence type="ECO:0000313" key="9">
    <source>
        <dbReference type="EMBL" id="BBE18403.1"/>
    </source>
</evidence>
<evidence type="ECO:0000256" key="3">
    <source>
        <dbReference type="ARBA" id="ARBA00022692"/>
    </source>
</evidence>
<evidence type="ECO:0000259" key="8">
    <source>
        <dbReference type="Pfam" id="PF12704"/>
    </source>
</evidence>
<dbReference type="RefSeq" id="WP_318351310.1">
    <property type="nucleotide sequence ID" value="NZ_AP018694.1"/>
</dbReference>
<feature type="transmembrane region" description="Helical" evidence="6">
    <location>
        <begin position="16"/>
        <end position="39"/>
    </location>
</feature>
<feature type="transmembrane region" description="Helical" evidence="6">
    <location>
        <begin position="366"/>
        <end position="387"/>
    </location>
</feature>
<feature type="transmembrane region" description="Helical" evidence="6">
    <location>
        <begin position="408"/>
        <end position="431"/>
    </location>
</feature>
<feature type="domain" description="MacB-like periplasmic core" evidence="8">
    <location>
        <begin position="22"/>
        <end position="203"/>
    </location>
</feature>
<reference evidence="9" key="1">
    <citation type="journal article" date="2020" name="Int. J. Syst. Evol. Microbiol.">
        <title>Aquipluma nitroreducens gen. nov. sp. nov., a novel facultatively anaerobic bacterium isolated from a freshwater lake.</title>
        <authorList>
            <person name="Watanabe M."/>
            <person name="Kojima H."/>
            <person name="Fukui M."/>
        </authorList>
    </citation>
    <scope>NUCLEOTIDE SEQUENCE</scope>
    <source>
        <strain evidence="9">MeG22</strain>
    </source>
</reference>
<dbReference type="Pfam" id="PF12704">
    <property type="entry name" value="MacB_PCD"/>
    <property type="match status" value="2"/>
</dbReference>
<feature type="transmembrane region" description="Helical" evidence="6">
    <location>
        <begin position="737"/>
        <end position="757"/>
    </location>
</feature>
<feature type="transmembrane region" description="Helical" evidence="6">
    <location>
        <begin position="272"/>
        <end position="292"/>
    </location>
</feature>
<dbReference type="Pfam" id="PF02687">
    <property type="entry name" value="FtsX"/>
    <property type="match status" value="2"/>
</dbReference>
<dbReference type="GO" id="GO:0005886">
    <property type="term" value="C:plasma membrane"/>
    <property type="evidence" value="ECO:0007669"/>
    <property type="project" value="UniProtKB-SubCell"/>
</dbReference>
<feature type="transmembrane region" description="Helical" evidence="6">
    <location>
        <begin position="324"/>
        <end position="346"/>
    </location>
</feature>
<evidence type="ECO:0000313" key="10">
    <source>
        <dbReference type="Proteomes" id="UP001193389"/>
    </source>
</evidence>
<feature type="transmembrane region" description="Helical" evidence="6">
    <location>
        <begin position="651"/>
        <end position="675"/>
    </location>
</feature>
<sequence>MKTLSLSLRKLKKSKAATLFGIAGLVTGLICVLYIFFWVNDETSYDQFHKKINRIFVVHAYLQGGTKEVKFNGCPPAVGPALKAEYPEVENSCRYIPTYFKSLLTADGRKEMTGVAFSDNSLFDIFSLPFIYGTKGNPEVVNQIVLTRTTATNYFGNSNPVGKIVRYNNQKDMTVVGVIEDIPQNSSIQFDAVIPLENLRMFYDRDDFLTTWYNNGFTTFGLLTSPSGFDKIATTITRRIQKEMPESTNYLRAYLFKNGYLYEQQHIRNVRIFSLIAILVLLAAVLNFINLITAKSTKQAKETGLRKSIGATRGNIIKLVYSEVAFLCFLALALALIIAVLGLPIFNQLIGKQISFSSLLTLKPLAILVLAYLVTTFLAGSYPAFFLSSFKITETLNSSFYSVKSRGIFRNSLLVTIFMVSIILLASTLIISKQTMFLQNMDVGFNKDQLLYVSLDGKLKEKAKALKEEAERTSGVYSSTIASFLPVTIGNNGEGWNWEGKDPEFKPLVTNWETDEDMIKTLGAKLIEGSYFSSDQKGIVINKAFADAIGWNSFTGKILKGYGTDYKVVGVIDNIEYNSLSETCRPMAIQPIQSWSSNYLILKIDASQMDKTIKSITGICQAIEPDYPVNYGFVDDQYAKLYESETSLKKLVGVFSIFSMVVLCLGLLGVVMFLAEQKTKEIGVRKCLGEDEKSIIIRLVKPFVFAGMFAAMIAIPATWYIMNLWLLSYANRIQLNIWTFVLALLIAITIAVVTVMWQSWKAATRNPVEALRYE</sequence>
<dbReference type="KEGG" id="anf:AQPE_2565"/>
<proteinExistence type="predicted"/>
<dbReference type="PANTHER" id="PTHR30572">
    <property type="entry name" value="MEMBRANE COMPONENT OF TRANSPORTER-RELATED"/>
    <property type="match status" value="1"/>
</dbReference>
<organism evidence="9 10">
    <name type="scientific">Aquipluma nitroreducens</name>
    <dbReference type="NCBI Taxonomy" id="2010828"/>
    <lineage>
        <taxon>Bacteria</taxon>
        <taxon>Pseudomonadati</taxon>
        <taxon>Bacteroidota</taxon>
        <taxon>Bacteroidia</taxon>
        <taxon>Marinilabiliales</taxon>
        <taxon>Prolixibacteraceae</taxon>
        <taxon>Aquipluma</taxon>
    </lineage>
</organism>
<feature type="transmembrane region" description="Helical" evidence="6">
    <location>
        <begin position="703"/>
        <end position="722"/>
    </location>
</feature>
<evidence type="ECO:0000259" key="7">
    <source>
        <dbReference type="Pfam" id="PF02687"/>
    </source>
</evidence>
<keyword evidence="4 6" id="KW-1133">Transmembrane helix</keyword>
<feature type="domain" description="ABC3 transporter permease C-terminal" evidence="7">
    <location>
        <begin position="654"/>
        <end position="767"/>
    </location>
</feature>
<keyword evidence="2" id="KW-1003">Cell membrane</keyword>
<evidence type="ECO:0000256" key="1">
    <source>
        <dbReference type="ARBA" id="ARBA00004651"/>
    </source>
</evidence>
<dbReference type="AlphaFoldDB" id="A0A5K7S9Z0"/>
<gene>
    <name evidence="9" type="ORF">AQPE_2565</name>
</gene>
<dbReference type="Proteomes" id="UP001193389">
    <property type="component" value="Chromosome"/>
</dbReference>
<evidence type="ECO:0000256" key="6">
    <source>
        <dbReference type="SAM" id="Phobius"/>
    </source>
</evidence>
<feature type="domain" description="MacB-like periplasmic core" evidence="8">
    <location>
        <begin position="415"/>
        <end position="616"/>
    </location>
</feature>
<accession>A0A5K7S9Z0</accession>
<keyword evidence="10" id="KW-1185">Reference proteome</keyword>
<evidence type="ECO:0000256" key="2">
    <source>
        <dbReference type="ARBA" id="ARBA00022475"/>
    </source>
</evidence>
<name>A0A5K7S9Z0_9BACT</name>
<protein>
    <submittedName>
        <fullName evidence="9">ABC transporter, permease protein</fullName>
    </submittedName>
</protein>
<keyword evidence="3 6" id="KW-0812">Transmembrane</keyword>
<dbReference type="PANTHER" id="PTHR30572:SF18">
    <property type="entry name" value="ABC-TYPE MACROLIDE FAMILY EXPORT SYSTEM PERMEASE COMPONENT 2"/>
    <property type="match status" value="1"/>
</dbReference>
<dbReference type="EMBL" id="AP018694">
    <property type="protein sequence ID" value="BBE18403.1"/>
    <property type="molecule type" value="Genomic_DNA"/>
</dbReference>
<dbReference type="InterPro" id="IPR050250">
    <property type="entry name" value="Macrolide_Exporter_MacB"/>
</dbReference>
<dbReference type="InterPro" id="IPR025857">
    <property type="entry name" value="MacB_PCD"/>
</dbReference>
<keyword evidence="5 6" id="KW-0472">Membrane</keyword>
<dbReference type="InterPro" id="IPR003838">
    <property type="entry name" value="ABC3_permease_C"/>
</dbReference>